<feature type="domain" description="PPM-type phosphatase" evidence="1">
    <location>
        <begin position="73"/>
        <end position="107"/>
    </location>
</feature>
<organism evidence="2 4">
    <name type="scientific">Deinandra increscens subsp. villosa</name>
    <dbReference type="NCBI Taxonomy" id="3103831"/>
    <lineage>
        <taxon>Eukaryota</taxon>
        <taxon>Viridiplantae</taxon>
        <taxon>Streptophyta</taxon>
        <taxon>Embryophyta</taxon>
        <taxon>Tracheophyta</taxon>
        <taxon>Spermatophyta</taxon>
        <taxon>Magnoliopsida</taxon>
        <taxon>eudicotyledons</taxon>
        <taxon>Gunneridae</taxon>
        <taxon>Pentapetalae</taxon>
        <taxon>asterids</taxon>
        <taxon>campanulids</taxon>
        <taxon>Asterales</taxon>
        <taxon>Asteraceae</taxon>
        <taxon>Asteroideae</taxon>
        <taxon>Heliantheae alliance</taxon>
        <taxon>Madieae</taxon>
        <taxon>Madiinae</taxon>
        <taxon>Deinandra</taxon>
    </lineage>
</organism>
<dbReference type="Proteomes" id="UP001408789">
    <property type="component" value="Unassembled WGS sequence"/>
</dbReference>
<proteinExistence type="predicted"/>
<dbReference type="Pfam" id="PF00481">
    <property type="entry name" value="PP2C"/>
    <property type="match status" value="1"/>
</dbReference>
<dbReference type="AlphaFoldDB" id="A0AAP0CDQ0"/>
<evidence type="ECO:0000313" key="2">
    <source>
        <dbReference type="EMBL" id="KAK9053418.1"/>
    </source>
</evidence>
<protein>
    <recommendedName>
        <fullName evidence="1">PPM-type phosphatase domain-containing protein</fullName>
    </recommendedName>
</protein>
<sequence length="156" mass="16961">MGPYLSTSKTYKFSEDGGNERVRYGVSSLKGWRATLGDSVKLLLNFVQSIFIDKCSSMKHILLGPHSDFTGTTYGCTSCVAIMRNNQLIVANAGDYRYVISRKGEFVEAQEFTCVAAADPTCDDSELPPSAAAAADPTCVLFSAYQSHPKVQMNIP</sequence>
<dbReference type="InterPro" id="IPR001932">
    <property type="entry name" value="PPM-type_phosphatase-like_dom"/>
</dbReference>
<evidence type="ECO:0000259" key="1">
    <source>
        <dbReference type="Pfam" id="PF00481"/>
    </source>
</evidence>
<dbReference type="EMBL" id="JBCNJP010000007">
    <property type="protein sequence ID" value="KAK9075667.1"/>
    <property type="molecule type" value="Genomic_DNA"/>
</dbReference>
<dbReference type="SUPFAM" id="SSF81606">
    <property type="entry name" value="PP2C-like"/>
    <property type="match status" value="1"/>
</dbReference>
<reference evidence="2 4" key="1">
    <citation type="submission" date="2024-04" db="EMBL/GenBank/DDBJ databases">
        <title>The reference genome of an endangered Asteraceae, Deinandra increscens subsp. villosa, native to the Central Coast of California.</title>
        <authorList>
            <person name="Guilliams M."/>
            <person name="Hasenstab-Lehman K."/>
            <person name="Meyer R."/>
            <person name="Mcevoy S."/>
        </authorList>
    </citation>
    <scope>NUCLEOTIDE SEQUENCE [LARGE SCALE GENOMIC DNA]</scope>
    <source>
        <tissue evidence="2">Leaf</tissue>
    </source>
</reference>
<dbReference type="EMBL" id="JBCNJP010000027">
    <property type="protein sequence ID" value="KAK9053418.1"/>
    <property type="molecule type" value="Genomic_DNA"/>
</dbReference>
<name>A0AAP0CDQ0_9ASTR</name>
<evidence type="ECO:0000313" key="3">
    <source>
        <dbReference type="EMBL" id="KAK9075667.1"/>
    </source>
</evidence>
<gene>
    <name evidence="3" type="ORF">SSX86_003993</name>
    <name evidence="2" type="ORF">SSX86_030052</name>
</gene>
<dbReference type="InterPro" id="IPR036457">
    <property type="entry name" value="PPM-type-like_dom_sf"/>
</dbReference>
<evidence type="ECO:0000313" key="4">
    <source>
        <dbReference type="Proteomes" id="UP001408789"/>
    </source>
</evidence>
<dbReference type="Gene3D" id="3.60.40.10">
    <property type="entry name" value="PPM-type phosphatase domain"/>
    <property type="match status" value="1"/>
</dbReference>
<keyword evidence="4" id="KW-1185">Reference proteome</keyword>
<comment type="caution">
    <text evidence="2">The sequence shown here is derived from an EMBL/GenBank/DDBJ whole genome shotgun (WGS) entry which is preliminary data.</text>
</comment>
<accession>A0AAP0CDQ0</accession>